<reference evidence="2 3" key="2">
    <citation type="submission" date="2018-06" db="EMBL/GenBank/DDBJ databases">
        <authorList>
            <consortium name="Pathogen Informatics"/>
            <person name="Doyle S."/>
        </authorList>
    </citation>
    <scope>NUCLEOTIDE SEQUENCE [LARGE SCALE GENOMIC DNA]</scope>
    <source>
        <strain evidence="2 3">NCTC10718</strain>
    </source>
</reference>
<dbReference type="EMBL" id="MJEL01000061">
    <property type="protein sequence ID" value="OEH95187.1"/>
    <property type="molecule type" value="Genomic_DNA"/>
</dbReference>
<protein>
    <submittedName>
        <fullName evidence="2">Uncharacterized protein</fullName>
    </submittedName>
</protein>
<gene>
    <name evidence="1" type="ORF">BH006_07070</name>
    <name evidence="2" type="ORF">NCTC10718_04869</name>
</gene>
<dbReference type="Proteomes" id="UP000852880">
    <property type="component" value="Unassembled WGS sequence"/>
</dbReference>
<sequence length="70" mass="8050">MDVSVLSILELECGNFDNALNKIITHANSGEHEYLELLAIIYKHGIGIERNDAEYQRICELINKKQRLVH</sequence>
<evidence type="ECO:0000313" key="1">
    <source>
        <dbReference type="EMBL" id="OEH95187.1"/>
    </source>
</evidence>
<evidence type="ECO:0000313" key="3">
    <source>
        <dbReference type="Proteomes" id="UP000254332"/>
    </source>
</evidence>
<dbReference type="AlphaFoldDB" id="A0A379SF17"/>
<accession>A0A379SF17</accession>
<dbReference type="Proteomes" id="UP000254332">
    <property type="component" value="Unassembled WGS sequence"/>
</dbReference>
<dbReference type="EMBL" id="UGWQ01000003">
    <property type="protein sequence ID" value="SUG27546.1"/>
    <property type="molecule type" value="Genomic_DNA"/>
</dbReference>
<name>A0A379SF17_SALER</name>
<reference evidence="1" key="1">
    <citation type="submission" date="2016-09" db="EMBL/GenBank/DDBJ databases">
        <title>Whole Genome Sequencing of Salmonella enterica subsp. enterica serovar Nottingham.</title>
        <authorList>
            <person name="Zheng J."/>
            <person name="Wang H."/>
        </authorList>
    </citation>
    <scope>NUCLEOTIDE SEQUENCE [LARGE SCALE GENOMIC DNA]</scope>
    <source>
        <strain evidence="1">CFSAN055411</strain>
    </source>
</reference>
<organism evidence="2 3">
    <name type="scientific">Salmonella enterica</name>
    <name type="common">Salmonella choleraesuis</name>
    <dbReference type="NCBI Taxonomy" id="28901"/>
    <lineage>
        <taxon>Bacteria</taxon>
        <taxon>Pseudomonadati</taxon>
        <taxon>Pseudomonadota</taxon>
        <taxon>Gammaproteobacteria</taxon>
        <taxon>Enterobacterales</taxon>
        <taxon>Enterobacteriaceae</taxon>
        <taxon>Salmonella</taxon>
    </lineage>
</organism>
<proteinExistence type="predicted"/>
<evidence type="ECO:0000313" key="2">
    <source>
        <dbReference type="EMBL" id="SUG27546.1"/>
    </source>
</evidence>